<comment type="caution">
    <text evidence="1">The sequence shown here is derived from an EMBL/GenBank/DDBJ whole genome shotgun (WGS) entry which is preliminary data.</text>
</comment>
<organism evidence="1 2">
    <name type="scientific">Gallibacterium genomosp. 3</name>
    <dbReference type="NCBI Taxonomy" id="505345"/>
    <lineage>
        <taxon>Bacteria</taxon>
        <taxon>Pseudomonadati</taxon>
        <taxon>Pseudomonadota</taxon>
        <taxon>Gammaproteobacteria</taxon>
        <taxon>Pasteurellales</taxon>
        <taxon>Pasteurellaceae</taxon>
        <taxon>Gallibacterium</taxon>
    </lineage>
</organism>
<dbReference type="EMBL" id="JTJS01000110">
    <property type="protein sequence ID" value="OBX06183.1"/>
    <property type="molecule type" value="Genomic_DNA"/>
</dbReference>
<dbReference type="InterPro" id="IPR044000">
    <property type="entry name" value="Phage_tube_2"/>
</dbReference>
<dbReference type="PATRIC" id="fig|505345.8.peg.1803"/>
<sequence length="337" mass="35836">MATAQGVKRKIIVAKEATFGEKPVKTSGKIIPRTESSLNSTFESFSSEEIRANMQRSPSITGFEKVEGSLNGELAAGQWSMFLSAALRGTFGTTAKAPIIKKTSAGTGEKAGKILVVSATGHTTDSFTIDDWFEDLNLHRIYTGCRVSKISLDIQPNGIASIDVTFLGQKGEETETAYFTSPTEVVQSPKLAGVNGQLLVNGTKAGLVTGAKIDIDLNASSEPVLGAKYAPDVFIGTIAVSGSFTMYLQDKTMIDAVRNGTSLSLALRLDAESANNADYLTLILPGIKATSIEVDDGAKNLIQTFNFDAFPAVYDAESTLDDVLKLPTTMIIQDTLA</sequence>
<protein>
    <recommendedName>
        <fullName evidence="3">Tail protein</fullName>
    </recommendedName>
</protein>
<dbReference type="AlphaFoldDB" id="A0A1A7PUC1"/>
<accession>A0A1A7PUC1</accession>
<proteinExistence type="predicted"/>
<gene>
    <name evidence="1" type="ORF">QV07_08865</name>
</gene>
<dbReference type="Proteomes" id="UP000243168">
    <property type="component" value="Unassembled WGS sequence"/>
</dbReference>
<name>A0A1A7PUC1_9PAST</name>
<evidence type="ECO:0000313" key="1">
    <source>
        <dbReference type="EMBL" id="OBX06183.1"/>
    </source>
</evidence>
<dbReference type="RefSeq" id="WP_065235106.1">
    <property type="nucleotide sequence ID" value="NZ_JTJS01000110.1"/>
</dbReference>
<evidence type="ECO:0008006" key="3">
    <source>
        <dbReference type="Google" id="ProtNLM"/>
    </source>
</evidence>
<dbReference type="Pfam" id="PF18906">
    <property type="entry name" value="Phage_tube_2"/>
    <property type="match status" value="1"/>
</dbReference>
<evidence type="ECO:0000313" key="2">
    <source>
        <dbReference type="Proteomes" id="UP000243168"/>
    </source>
</evidence>
<reference evidence="1 2" key="1">
    <citation type="submission" date="2014-11" db="EMBL/GenBank/DDBJ databases">
        <title>Pan-genome of Gallibacterium spp.</title>
        <authorList>
            <person name="Kudirkiene E."/>
            <person name="Bojesen A.M."/>
        </authorList>
    </citation>
    <scope>NUCLEOTIDE SEQUENCE [LARGE SCALE GENOMIC DNA]</scope>
    <source>
        <strain evidence="1 2">F298</strain>
    </source>
</reference>